<gene>
    <name evidence="4" type="ORF">scyTo_0022920</name>
</gene>
<feature type="non-terminal residue" evidence="4">
    <location>
        <position position="1"/>
    </location>
</feature>
<evidence type="ECO:0008006" key="6">
    <source>
        <dbReference type="Google" id="ProtNLM"/>
    </source>
</evidence>
<organism evidence="4 5">
    <name type="scientific">Scyliorhinus torazame</name>
    <name type="common">Cloudy catshark</name>
    <name type="synonym">Catulus torazame</name>
    <dbReference type="NCBI Taxonomy" id="75743"/>
    <lineage>
        <taxon>Eukaryota</taxon>
        <taxon>Metazoa</taxon>
        <taxon>Chordata</taxon>
        <taxon>Craniata</taxon>
        <taxon>Vertebrata</taxon>
        <taxon>Chondrichthyes</taxon>
        <taxon>Elasmobranchii</taxon>
        <taxon>Galeomorphii</taxon>
        <taxon>Galeoidea</taxon>
        <taxon>Carcharhiniformes</taxon>
        <taxon>Scyliorhinidae</taxon>
        <taxon>Scyliorhinus</taxon>
    </lineage>
</organism>
<dbReference type="InterPro" id="IPR045079">
    <property type="entry name" value="Oxoprolinase-like"/>
</dbReference>
<dbReference type="AlphaFoldDB" id="A0A401QAX7"/>
<evidence type="ECO:0000313" key="4">
    <source>
        <dbReference type="EMBL" id="GCB82538.1"/>
    </source>
</evidence>
<dbReference type="GO" id="GO:0017168">
    <property type="term" value="F:5-oxoprolinase (ATP-hydrolyzing) activity"/>
    <property type="evidence" value="ECO:0007669"/>
    <property type="project" value="TreeGrafter"/>
</dbReference>
<dbReference type="Pfam" id="PF05378">
    <property type="entry name" value="Hydant_A_N"/>
    <property type="match status" value="1"/>
</dbReference>
<dbReference type="OrthoDB" id="3643at2759"/>
<evidence type="ECO:0000259" key="2">
    <source>
        <dbReference type="Pfam" id="PF01968"/>
    </source>
</evidence>
<dbReference type="EMBL" id="BFAA01024847">
    <property type="protein sequence ID" value="GCB82538.1"/>
    <property type="molecule type" value="Genomic_DNA"/>
</dbReference>
<dbReference type="InterPro" id="IPR002821">
    <property type="entry name" value="Hydantoinase_A"/>
</dbReference>
<comment type="caution">
    <text evidence="4">The sequence shown here is derived from an EMBL/GenBank/DDBJ whole genome shotgun (WGS) entry which is preliminary data.</text>
</comment>
<evidence type="ECO:0000259" key="3">
    <source>
        <dbReference type="Pfam" id="PF05378"/>
    </source>
</evidence>
<evidence type="ECO:0000313" key="5">
    <source>
        <dbReference type="Proteomes" id="UP000288216"/>
    </source>
</evidence>
<dbReference type="STRING" id="75743.A0A401QAX7"/>
<proteinExistence type="predicted"/>
<dbReference type="Pfam" id="PF01968">
    <property type="entry name" value="Hydantoinase_A"/>
    <property type="match status" value="1"/>
</dbReference>
<feature type="domain" description="Hydantoinase/oxoprolinase N-terminal" evidence="3">
    <location>
        <begin position="74"/>
        <end position="124"/>
    </location>
</feature>
<dbReference type="GO" id="GO:0006749">
    <property type="term" value="P:glutathione metabolic process"/>
    <property type="evidence" value="ECO:0007669"/>
    <property type="project" value="TreeGrafter"/>
</dbReference>
<name>A0A401QAX7_SCYTO</name>
<reference evidence="4 5" key="1">
    <citation type="journal article" date="2018" name="Nat. Ecol. Evol.">
        <title>Shark genomes provide insights into elasmobranch evolution and the origin of vertebrates.</title>
        <authorList>
            <person name="Hara Y"/>
            <person name="Yamaguchi K"/>
            <person name="Onimaru K"/>
            <person name="Kadota M"/>
            <person name="Koyanagi M"/>
            <person name="Keeley SD"/>
            <person name="Tatsumi K"/>
            <person name="Tanaka K"/>
            <person name="Motone F"/>
            <person name="Kageyama Y"/>
            <person name="Nozu R"/>
            <person name="Adachi N"/>
            <person name="Nishimura O"/>
            <person name="Nakagawa R"/>
            <person name="Tanegashima C"/>
            <person name="Kiyatake I"/>
            <person name="Matsumoto R"/>
            <person name="Murakumo K"/>
            <person name="Nishida K"/>
            <person name="Terakita A"/>
            <person name="Kuratani S"/>
            <person name="Sato K"/>
            <person name="Hyodo S Kuraku.S."/>
        </authorList>
    </citation>
    <scope>NUCLEOTIDE SEQUENCE [LARGE SCALE GENOMIC DNA]</scope>
</reference>
<keyword evidence="5" id="KW-1185">Reference proteome</keyword>
<dbReference type="Proteomes" id="UP000288216">
    <property type="component" value="Unassembled WGS sequence"/>
</dbReference>
<protein>
    <recommendedName>
        <fullName evidence="6">Hydantoinase A/oxoprolinase domain-containing protein</fullName>
    </recommendedName>
</protein>
<sequence>DATGEQGVIPDATGEQGIIPDATGEQGVIPDATGEQGPDSTGEQGVIPDSTGEQGIIPEPWRELLTLWSTGERVEVWRAVNMEQLEGQLLGVLSRGIQSLAVVLLHSYTFSTHEKQIGELAKRLGFKHISLSSEVMPMVRAVPRGYTACADAYLTPCIKRYLSGFCAGFQDNLKDVRVLFMQSDGGLTPMERFNGSRAILSGPAGGVVGYAVTTHGEECAEPVIGFDMGGTSTDVSRYAGEYEHVFEAVTAGITVQAPQLDVNTVAAGGGSILAFR</sequence>
<dbReference type="GO" id="GO:0005829">
    <property type="term" value="C:cytosol"/>
    <property type="evidence" value="ECO:0007669"/>
    <property type="project" value="TreeGrafter"/>
</dbReference>
<dbReference type="InterPro" id="IPR008040">
    <property type="entry name" value="Hydant_A_N"/>
</dbReference>
<dbReference type="PANTHER" id="PTHR11365">
    <property type="entry name" value="5-OXOPROLINASE RELATED"/>
    <property type="match status" value="1"/>
</dbReference>
<feature type="domain" description="Hydantoinase A/oxoprolinase" evidence="2">
    <location>
        <begin position="144"/>
        <end position="273"/>
    </location>
</feature>
<evidence type="ECO:0000256" key="1">
    <source>
        <dbReference type="SAM" id="MobiDB-lite"/>
    </source>
</evidence>
<dbReference type="PANTHER" id="PTHR11365:SF2">
    <property type="entry name" value="5-OXOPROLINASE"/>
    <property type="match status" value="1"/>
</dbReference>
<feature type="region of interest" description="Disordered" evidence="1">
    <location>
        <begin position="1"/>
        <end position="55"/>
    </location>
</feature>
<accession>A0A401QAX7</accession>